<feature type="domain" description="SET" evidence="2">
    <location>
        <begin position="47"/>
        <end position="169"/>
    </location>
</feature>
<evidence type="ECO:0000256" key="1">
    <source>
        <dbReference type="SAM" id="MobiDB-lite"/>
    </source>
</evidence>
<keyword evidence="4" id="KW-1185">Reference proteome</keyword>
<accession>A0A0C3SF47</accession>
<proteinExistence type="predicted"/>
<dbReference type="InterPro" id="IPR001214">
    <property type="entry name" value="SET_dom"/>
</dbReference>
<protein>
    <recommendedName>
        <fullName evidence="2">SET domain-containing protein</fullName>
    </recommendedName>
</protein>
<dbReference type="OrthoDB" id="5792673at2759"/>
<reference evidence="3 4" key="1">
    <citation type="journal article" date="2014" name="PLoS Genet.">
        <title>Analysis of the Phlebiopsis gigantea genome, transcriptome and secretome provides insight into its pioneer colonization strategies of wood.</title>
        <authorList>
            <person name="Hori C."/>
            <person name="Ishida T."/>
            <person name="Igarashi K."/>
            <person name="Samejima M."/>
            <person name="Suzuki H."/>
            <person name="Master E."/>
            <person name="Ferreira P."/>
            <person name="Ruiz-Duenas F.J."/>
            <person name="Held B."/>
            <person name="Canessa P."/>
            <person name="Larrondo L.F."/>
            <person name="Schmoll M."/>
            <person name="Druzhinina I.S."/>
            <person name="Kubicek C.P."/>
            <person name="Gaskell J.A."/>
            <person name="Kersten P."/>
            <person name="St John F."/>
            <person name="Glasner J."/>
            <person name="Sabat G."/>
            <person name="Splinter BonDurant S."/>
            <person name="Syed K."/>
            <person name="Yadav J."/>
            <person name="Mgbeahuruike A.C."/>
            <person name="Kovalchuk A."/>
            <person name="Asiegbu F.O."/>
            <person name="Lackner G."/>
            <person name="Hoffmeister D."/>
            <person name="Rencoret J."/>
            <person name="Gutierrez A."/>
            <person name="Sun H."/>
            <person name="Lindquist E."/>
            <person name="Barry K."/>
            <person name="Riley R."/>
            <person name="Grigoriev I.V."/>
            <person name="Henrissat B."/>
            <person name="Kues U."/>
            <person name="Berka R.M."/>
            <person name="Martinez A.T."/>
            <person name="Covert S.F."/>
            <person name="Blanchette R.A."/>
            <person name="Cullen D."/>
        </authorList>
    </citation>
    <scope>NUCLEOTIDE SEQUENCE [LARGE SCALE GENOMIC DNA]</scope>
    <source>
        <strain evidence="3 4">11061_1 CR5-6</strain>
    </source>
</reference>
<dbReference type="HOGENOM" id="CLU_054608_0_1_1"/>
<sequence>MSSAEPPRWPSDVQYLCTQRYHSSVPNNIRDHLLPKSQTRSLSSTAPPVSIKQVTTDNHPAKGQRGLFATRKIPPRTHIIDYVGEVHCDERPNSDYDLSLYRSPEGVSVGVDASRVGNEARFINDYRGVALKPNALFEERRNAAGELCMAVWSGKEEVRKGQEILVSYGKGFWQARSSSTAESACDACKLGSE</sequence>
<feature type="region of interest" description="Disordered" evidence="1">
    <location>
        <begin position="27"/>
        <end position="63"/>
    </location>
</feature>
<evidence type="ECO:0000313" key="4">
    <source>
        <dbReference type="Proteomes" id="UP000053257"/>
    </source>
</evidence>
<organism evidence="3 4">
    <name type="scientific">Phlebiopsis gigantea (strain 11061_1 CR5-6)</name>
    <name type="common">White-rot fungus</name>
    <name type="synonym">Peniophora gigantea</name>
    <dbReference type="NCBI Taxonomy" id="745531"/>
    <lineage>
        <taxon>Eukaryota</taxon>
        <taxon>Fungi</taxon>
        <taxon>Dikarya</taxon>
        <taxon>Basidiomycota</taxon>
        <taxon>Agaricomycotina</taxon>
        <taxon>Agaricomycetes</taxon>
        <taxon>Polyporales</taxon>
        <taxon>Phanerochaetaceae</taxon>
        <taxon>Phlebiopsis</taxon>
    </lineage>
</organism>
<gene>
    <name evidence="3" type="ORF">PHLGIDRAFT_475381</name>
</gene>
<dbReference type="Gene3D" id="2.170.270.10">
    <property type="entry name" value="SET domain"/>
    <property type="match status" value="1"/>
</dbReference>
<evidence type="ECO:0000313" key="3">
    <source>
        <dbReference type="EMBL" id="KIP11455.1"/>
    </source>
</evidence>
<name>A0A0C3SF47_PHLG1</name>
<dbReference type="AlphaFoldDB" id="A0A0C3SF47"/>
<dbReference type="Proteomes" id="UP000053257">
    <property type="component" value="Unassembled WGS sequence"/>
</dbReference>
<dbReference type="InterPro" id="IPR046341">
    <property type="entry name" value="SET_dom_sf"/>
</dbReference>
<dbReference type="Pfam" id="PF00856">
    <property type="entry name" value="SET"/>
    <property type="match status" value="1"/>
</dbReference>
<dbReference type="STRING" id="745531.A0A0C3SF47"/>
<dbReference type="SUPFAM" id="SSF82199">
    <property type="entry name" value="SET domain"/>
    <property type="match status" value="1"/>
</dbReference>
<dbReference type="PROSITE" id="PS50280">
    <property type="entry name" value="SET"/>
    <property type="match status" value="1"/>
</dbReference>
<evidence type="ECO:0000259" key="2">
    <source>
        <dbReference type="PROSITE" id="PS50280"/>
    </source>
</evidence>
<feature type="compositionally biased region" description="Polar residues" evidence="1">
    <location>
        <begin position="36"/>
        <end position="58"/>
    </location>
</feature>
<dbReference type="EMBL" id="KN840446">
    <property type="protein sequence ID" value="KIP11455.1"/>
    <property type="molecule type" value="Genomic_DNA"/>
</dbReference>